<keyword evidence="2" id="KW-1185">Reference proteome</keyword>
<protein>
    <submittedName>
        <fullName evidence="1">Uncharacterized protein</fullName>
    </submittedName>
</protein>
<evidence type="ECO:0000313" key="1">
    <source>
        <dbReference type="EMBL" id="KAJ0017053.1"/>
    </source>
</evidence>
<name>A0ACC0XI79_9ROSI</name>
<dbReference type="EMBL" id="CM047747">
    <property type="protein sequence ID" value="KAJ0017053.1"/>
    <property type="molecule type" value="Genomic_DNA"/>
</dbReference>
<reference evidence="2" key="1">
    <citation type="journal article" date="2023" name="G3 (Bethesda)">
        <title>Genome assembly and association tests identify interacting loci associated with vigor, precocity, and sex in interspecific pistachio rootstocks.</title>
        <authorList>
            <person name="Palmer W."/>
            <person name="Jacygrad E."/>
            <person name="Sagayaradj S."/>
            <person name="Cavanaugh K."/>
            <person name="Han R."/>
            <person name="Bertier L."/>
            <person name="Beede B."/>
            <person name="Kafkas S."/>
            <person name="Golino D."/>
            <person name="Preece J."/>
            <person name="Michelmore R."/>
        </authorList>
    </citation>
    <scope>NUCLEOTIDE SEQUENCE [LARGE SCALE GENOMIC DNA]</scope>
</reference>
<proteinExistence type="predicted"/>
<dbReference type="Proteomes" id="UP001163603">
    <property type="component" value="Chromosome 12"/>
</dbReference>
<organism evidence="1 2">
    <name type="scientific">Pistacia integerrima</name>
    <dbReference type="NCBI Taxonomy" id="434235"/>
    <lineage>
        <taxon>Eukaryota</taxon>
        <taxon>Viridiplantae</taxon>
        <taxon>Streptophyta</taxon>
        <taxon>Embryophyta</taxon>
        <taxon>Tracheophyta</taxon>
        <taxon>Spermatophyta</taxon>
        <taxon>Magnoliopsida</taxon>
        <taxon>eudicotyledons</taxon>
        <taxon>Gunneridae</taxon>
        <taxon>Pentapetalae</taxon>
        <taxon>rosids</taxon>
        <taxon>malvids</taxon>
        <taxon>Sapindales</taxon>
        <taxon>Anacardiaceae</taxon>
        <taxon>Pistacia</taxon>
    </lineage>
</organism>
<comment type="caution">
    <text evidence="1">The sequence shown here is derived from an EMBL/GenBank/DDBJ whole genome shotgun (WGS) entry which is preliminary data.</text>
</comment>
<gene>
    <name evidence="1" type="ORF">Pint_11145</name>
</gene>
<evidence type="ECO:0000313" key="2">
    <source>
        <dbReference type="Proteomes" id="UP001163603"/>
    </source>
</evidence>
<accession>A0ACC0XI79</accession>
<sequence>MVKGRINNVLVFLLGLLVLHCGLAQAATYVVGGQNGWTYGVETWPNQKIFKTDDDLLFYYSPSEHNVAIVSKKEYEGCKASEIAKVYHTGKDRIKLKKGPNYFISSIKGQCRSGLKVLVHAK</sequence>